<evidence type="ECO:0000313" key="2">
    <source>
        <dbReference type="EMBL" id="RST31342.1"/>
    </source>
</evidence>
<dbReference type="Pfam" id="PF11149">
    <property type="entry name" value="DUF2924"/>
    <property type="match status" value="1"/>
</dbReference>
<reference evidence="2 3" key="1">
    <citation type="submission" date="2018-12" db="EMBL/GenBank/DDBJ databases">
        <title>Sphingomonas sp. HMF7854 Genome sequencing and assembly.</title>
        <authorList>
            <person name="Cha I."/>
            <person name="Kang H."/>
            <person name="Kim H."/>
            <person name="Kang J."/>
            <person name="Joh K."/>
        </authorList>
    </citation>
    <scope>NUCLEOTIDE SEQUENCE [LARGE SCALE GENOMIC DNA]</scope>
    <source>
        <strain evidence="2 3">HMF7854</strain>
    </source>
</reference>
<feature type="region of interest" description="Disordered" evidence="1">
    <location>
        <begin position="1"/>
        <end position="32"/>
    </location>
</feature>
<name>A0A429VBZ0_9SPHN</name>
<protein>
    <submittedName>
        <fullName evidence="2">DUF2924 domain-containing protein</fullName>
    </submittedName>
</protein>
<gene>
    <name evidence="2" type="ORF">HMF7854_11195</name>
</gene>
<dbReference type="OrthoDB" id="284135at2"/>
<dbReference type="Proteomes" id="UP000274661">
    <property type="component" value="Unassembled WGS sequence"/>
</dbReference>
<evidence type="ECO:0000256" key="1">
    <source>
        <dbReference type="SAM" id="MobiDB-lite"/>
    </source>
</evidence>
<comment type="caution">
    <text evidence="2">The sequence shown here is derived from an EMBL/GenBank/DDBJ whole genome shotgun (WGS) entry which is preliminary data.</text>
</comment>
<dbReference type="AlphaFoldDB" id="A0A429VBZ0"/>
<accession>A0A429VBZ0</accession>
<organism evidence="2 3">
    <name type="scientific">Sphingomonas ginkgonis</name>
    <dbReference type="NCBI Taxonomy" id="2315330"/>
    <lineage>
        <taxon>Bacteria</taxon>
        <taxon>Pseudomonadati</taxon>
        <taxon>Pseudomonadota</taxon>
        <taxon>Alphaproteobacteria</taxon>
        <taxon>Sphingomonadales</taxon>
        <taxon>Sphingomonadaceae</taxon>
        <taxon>Sphingomonas</taxon>
    </lineage>
</organism>
<dbReference type="EMBL" id="RWJF01000001">
    <property type="protein sequence ID" value="RST31342.1"/>
    <property type="molecule type" value="Genomic_DNA"/>
</dbReference>
<proteinExistence type="predicted"/>
<dbReference type="InterPro" id="IPR021322">
    <property type="entry name" value="DUF2924"/>
</dbReference>
<sequence length="197" mass="21042">MARETGSGRAGAAGLVSRPGATPVLSSDAASAQRRAEERWTELFGCAPIRRPDGFAAQAVAWHEQAMEHGDVPLAIRRDLDAALTQVLAAREQKVAALEPHAPCEKLAGNDPELLAPCTNLPLPPASSQLLVGTRLVKSHGGKTHVVEVTDAGMLYEGELFSSLSAVAKKITGTHWNGLLFFGLRKRKTYERKKADG</sequence>
<keyword evidence="3" id="KW-1185">Reference proteome</keyword>
<evidence type="ECO:0000313" key="3">
    <source>
        <dbReference type="Proteomes" id="UP000274661"/>
    </source>
</evidence>